<evidence type="ECO:0000313" key="2">
    <source>
        <dbReference type="Proteomes" id="UP000821853"/>
    </source>
</evidence>
<comment type="caution">
    <text evidence="1">The sequence shown here is derived from an EMBL/GenBank/DDBJ whole genome shotgun (WGS) entry which is preliminary data.</text>
</comment>
<protein>
    <submittedName>
        <fullName evidence="1">Uncharacterized protein</fullName>
    </submittedName>
</protein>
<dbReference type="PANTHER" id="PTHR46601">
    <property type="entry name" value="ULP_PROTEASE DOMAIN-CONTAINING PROTEIN"/>
    <property type="match status" value="1"/>
</dbReference>
<dbReference type="PANTHER" id="PTHR46601:SF1">
    <property type="entry name" value="ADF-H DOMAIN-CONTAINING PROTEIN"/>
    <property type="match status" value="1"/>
</dbReference>
<dbReference type="Proteomes" id="UP000821853">
    <property type="component" value="Chromosome 5"/>
</dbReference>
<dbReference type="OMA" id="NMKELHI"/>
<gene>
    <name evidence="1" type="ORF">HPB48_000154</name>
</gene>
<keyword evidence="2" id="KW-1185">Reference proteome</keyword>
<sequence length="188" mass="21080">MDFFGAPERHARDAVKLRSESGVLSVPPRRKGRPLSEEIKEAVRKFYEDDAVSYCLPGKKDVIRGHQKRLLLMNLRELHEEWKKTSQFKCGFSSFASLRPPHCVLAGGSGTHTVCVCLEHQNIKLMLHAAGINTTTQEILTKTVCDLDNEACMVNKCASCPGNSGVELEIPERARFSSRNVDNFHVQQ</sequence>
<accession>A0A9J6GIE1</accession>
<reference evidence="1 2" key="1">
    <citation type="journal article" date="2020" name="Cell">
        <title>Large-Scale Comparative Analyses of Tick Genomes Elucidate Their Genetic Diversity and Vector Capacities.</title>
        <authorList>
            <consortium name="Tick Genome and Microbiome Consortium (TIGMIC)"/>
            <person name="Jia N."/>
            <person name="Wang J."/>
            <person name="Shi W."/>
            <person name="Du L."/>
            <person name="Sun Y."/>
            <person name="Zhan W."/>
            <person name="Jiang J.F."/>
            <person name="Wang Q."/>
            <person name="Zhang B."/>
            <person name="Ji P."/>
            <person name="Bell-Sakyi L."/>
            <person name="Cui X.M."/>
            <person name="Yuan T.T."/>
            <person name="Jiang B.G."/>
            <person name="Yang W.F."/>
            <person name="Lam T.T."/>
            <person name="Chang Q.C."/>
            <person name="Ding S.J."/>
            <person name="Wang X.J."/>
            <person name="Zhu J.G."/>
            <person name="Ruan X.D."/>
            <person name="Zhao L."/>
            <person name="Wei J.T."/>
            <person name="Ye R.Z."/>
            <person name="Que T.C."/>
            <person name="Du C.H."/>
            <person name="Zhou Y.H."/>
            <person name="Cheng J.X."/>
            <person name="Dai P.F."/>
            <person name="Guo W.B."/>
            <person name="Han X.H."/>
            <person name="Huang E.J."/>
            <person name="Li L.F."/>
            <person name="Wei W."/>
            <person name="Gao Y.C."/>
            <person name="Liu J.Z."/>
            <person name="Shao H.Z."/>
            <person name="Wang X."/>
            <person name="Wang C.C."/>
            <person name="Yang T.C."/>
            <person name="Huo Q.B."/>
            <person name="Li W."/>
            <person name="Chen H.Y."/>
            <person name="Chen S.E."/>
            <person name="Zhou L.G."/>
            <person name="Ni X.B."/>
            <person name="Tian J.H."/>
            <person name="Sheng Y."/>
            <person name="Liu T."/>
            <person name="Pan Y.S."/>
            <person name="Xia L.Y."/>
            <person name="Li J."/>
            <person name="Zhao F."/>
            <person name="Cao W.C."/>
        </authorList>
    </citation>
    <scope>NUCLEOTIDE SEQUENCE [LARGE SCALE GENOMIC DNA]</scope>
    <source>
        <strain evidence="1">HaeL-2018</strain>
    </source>
</reference>
<evidence type="ECO:0000313" key="1">
    <source>
        <dbReference type="EMBL" id="KAH9374681.1"/>
    </source>
</evidence>
<dbReference type="AlphaFoldDB" id="A0A9J6GIE1"/>
<proteinExistence type="predicted"/>
<dbReference type="OrthoDB" id="6777617at2759"/>
<dbReference type="EMBL" id="JABSTR010000007">
    <property type="protein sequence ID" value="KAH9374681.1"/>
    <property type="molecule type" value="Genomic_DNA"/>
</dbReference>
<dbReference type="VEuPathDB" id="VectorBase:HLOH_053030"/>
<organism evidence="1 2">
    <name type="scientific">Haemaphysalis longicornis</name>
    <name type="common">Bush tick</name>
    <dbReference type="NCBI Taxonomy" id="44386"/>
    <lineage>
        <taxon>Eukaryota</taxon>
        <taxon>Metazoa</taxon>
        <taxon>Ecdysozoa</taxon>
        <taxon>Arthropoda</taxon>
        <taxon>Chelicerata</taxon>
        <taxon>Arachnida</taxon>
        <taxon>Acari</taxon>
        <taxon>Parasitiformes</taxon>
        <taxon>Ixodida</taxon>
        <taxon>Ixodoidea</taxon>
        <taxon>Ixodidae</taxon>
        <taxon>Haemaphysalinae</taxon>
        <taxon>Haemaphysalis</taxon>
    </lineage>
</organism>
<name>A0A9J6GIE1_HAELO</name>